<name>A0A1H8QS11_9PSEU</name>
<gene>
    <name evidence="1" type="ORF">SAMN04489732_101458</name>
</gene>
<organism evidence="1 2">
    <name type="scientific">Amycolatopsis saalfeldensis</name>
    <dbReference type="NCBI Taxonomy" id="394193"/>
    <lineage>
        <taxon>Bacteria</taxon>
        <taxon>Bacillati</taxon>
        <taxon>Actinomycetota</taxon>
        <taxon>Actinomycetes</taxon>
        <taxon>Pseudonocardiales</taxon>
        <taxon>Pseudonocardiaceae</taxon>
        <taxon>Amycolatopsis</taxon>
    </lineage>
</organism>
<evidence type="ECO:0000313" key="1">
    <source>
        <dbReference type="EMBL" id="SEO56751.1"/>
    </source>
</evidence>
<evidence type="ECO:0000313" key="2">
    <source>
        <dbReference type="Proteomes" id="UP000198582"/>
    </source>
</evidence>
<dbReference type="EMBL" id="FOEF01000001">
    <property type="protein sequence ID" value="SEO56751.1"/>
    <property type="molecule type" value="Genomic_DNA"/>
</dbReference>
<dbReference type="NCBIfam" id="NF041510">
    <property type="entry name" value="AMED_5909_fam"/>
    <property type="match status" value="1"/>
</dbReference>
<dbReference type="STRING" id="394193.SAMN04489732_101458"/>
<dbReference type="InterPro" id="IPR048152">
    <property type="entry name" value="AMED_5909-like"/>
</dbReference>
<keyword evidence="2" id="KW-1185">Reference proteome</keyword>
<dbReference type="AlphaFoldDB" id="A0A1H8QS11"/>
<proteinExistence type="predicted"/>
<sequence>MNATTRCPSCQRFMGFRDGKAVCTVCDGEVRPVEKLADAHDDAERRRPEQTAMPSKWIAFHRANARMYERVADIDRGHHHEALYWADRERRNVDEVEAAATLAVPGKERKEERHG</sequence>
<protein>
    <submittedName>
        <fullName evidence="1">Uncharacterized protein</fullName>
    </submittedName>
</protein>
<dbReference type="Proteomes" id="UP000198582">
    <property type="component" value="Unassembled WGS sequence"/>
</dbReference>
<reference evidence="1 2" key="1">
    <citation type="submission" date="2016-10" db="EMBL/GenBank/DDBJ databases">
        <authorList>
            <person name="de Groot N.N."/>
        </authorList>
    </citation>
    <scope>NUCLEOTIDE SEQUENCE [LARGE SCALE GENOMIC DNA]</scope>
    <source>
        <strain evidence="1 2">DSM 44993</strain>
    </source>
</reference>
<accession>A0A1H8QS11</accession>